<keyword evidence="3" id="KW-1185">Reference proteome</keyword>
<organism evidence="2 3">
    <name type="scientific">Crucibulum laeve</name>
    <dbReference type="NCBI Taxonomy" id="68775"/>
    <lineage>
        <taxon>Eukaryota</taxon>
        <taxon>Fungi</taxon>
        <taxon>Dikarya</taxon>
        <taxon>Basidiomycota</taxon>
        <taxon>Agaricomycotina</taxon>
        <taxon>Agaricomycetes</taxon>
        <taxon>Agaricomycetidae</taxon>
        <taxon>Agaricales</taxon>
        <taxon>Agaricineae</taxon>
        <taxon>Nidulariaceae</taxon>
        <taxon>Crucibulum</taxon>
    </lineage>
</organism>
<keyword evidence="1" id="KW-0472">Membrane</keyword>
<dbReference type="AlphaFoldDB" id="A0A5C3LVR0"/>
<evidence type="ECO:0000313" key="2">
    <source>
        <dbReference type="EMBL" id="TFK36206.1"/>
    </source>
</evidence>
<proteinExistence type="predicted"/>
<keyword evidence="1" id="KW-1133">Transmembrane helix</keyword>
<gene>
    <name evidence="2" type="ORF">BDQ12DRAFT_687017</name>
</gene>
<accession>A0A5C3LVR0</accession>
<keyword evidence="1" id="KW-0812">Transmembrane</keyword>
<evidence type="ECO:0000256" key="1">
    <source>
        <dbReference type="SAM" id="Phobius"/>
    </source>
</evidence>
<protein>
    <submittedName>
        <fullName evidence="2">Uncharacterized protein</fullName>
    </submittedName>
</protein>
<dbReference type="Proteomes" id="UP000308652">
    <property type="component" value="Unassembled WGS sequence"/>
</dbReference>
<name>A0A5C3LVR0_9AGAR</name>
<reference evidence="2 3" key="1">
    <citation type="journal article" date="2019" name="Nat. Ecol. Evol.">
        <title>Megaphylogeny resolves global patterns of mushroom evolution.</title>
        <authorList>
            <person name="Varga T."/>
            <person name="Krizsan K."/>
            <person name="Foldi C."/>
            <person name="Dima B."/>
            <person name="Sanchez-Garcia M."/>
            <person name="Sanchez-Ramirez S."/>
            <person name="Szollosi G.J."/>
            <person name="Szarkandi J.G."/>
            <person name="Papp V."/>
            <person name="Albert L."/>
            <person name="Andreopoulos W."/>
            <person name="Angelini C."/>
            <person name="Antonin V."/>
            <person name="Barry K.W."/>
            <person name="Bougher N.L."/>
            <person name="Buchanan P."/>
            <person name="Buyck B."/>
            <person name="Bense V."/>
            <person name="Catcheside P."/>
            <person name="Chovatia M."/>
            <person name="Cooper J."/>
            <person name="Damon W."/>
            <person name="Desjardin D."/>
            <person name="Finy P."/>
            <person name="Geml J."/>
            <person name="Haridas S."/>
            <person name="Hughes K."/>
            <person name="Justo A."/>
            <person name="Karasinski D."/>
            <person name="Kautmanova I."/>
            <person name="Kiss B."/>
            <person name="Kocsube S."/>
            <person name="Kotiranta H."/>
            <person name="LaButti K.M."/>
            <person name="Lechner B.E."/>
            <person name="Liimatainen K."/>
            <person name="Lipzen A."/>
            <person name="Lukacs Z."/>
            <person name="Mihaltcheva S."/>
            <person name="Morgado L.N."/>
            <person name="Niskanen T."/>
            <person name="Noordeloos M.E."/>
            <person name="Ohm R.A."/>
            <person name="Ortiz-Santana B."/>
            <person name="Ovrebo C."/>
            <person name="Racz N."/>
            <person name="Riley R."/>
            <person name="Savchenko A."/>
            <person name="Shiryaev A."/>
            <person name="Soop K."/>
            <person name="Spirin V."/>
            <person name="Szebenyi C."/>
            <person name="Tomsovsky M."/>
            <person name="Tulloss R.E."/>
            <person name="Uehling J."/>
            <person name="Grigoriev I.V."/>
            <person name="Vagvolgyi C."/>
            <person name="Papp T."/>
            <person name="Martin F.M."/>
            <person name="Miettinen O."/>
            <person name="Hibbett D.S."/>
            <person name="Nagy L.G."/>
        </authorList>
    </citation>
    <scope>NUCLEOTIDE SEQUENCE [LARGE SCALE GENOMIC DNA]</scope>
    <source>
        <strain evidence="2 3">CBS 166.37</strain>
    </source>
</reference>
<dbReference type="EMBL" id="ML213615">
    <property type="protein sequence ID" value="TFK36206.1"/>
    <property type="molecule type" value="Genomic_DNA"/>
</dbReference>
<feature type="transmembrane region" description="Helical" evidence="1">
    <location>
        <begin position="14"/>
        <end position="37"/>
    </location>
</feature>
<sequence>MWIKRRPESSDGQVLWYLGAGTLYLAVVSSTGGANLIDNVMIHSLATTVLYSIHYGDPFISPLFPFYDL</sequence>
<evidence type="ECO:0000313" key="3">
    <source>
        <dbReference type="Proteomes" id="UP000308652"/>
    </source>
</evidence>